<keyword evidence="1" id="KW-0812">Transmembrane</keyword>
<feature type="domain" description="CAAX prenyl protease 2/Lysostaphin resistance protein A-like" evidence="2">
    <location>
        <begin position="177"/>
        <end position="264"/>
    </location>
</feature>
<evidence type="ECO:0000259" key="2">
    <source>
        <dbReference type="Pfam" id="PF02517"/>
    </source>
</evidence>
<dbReference type="Pfam" id="PF02517">
    <property type="entry name" value="Rce1-like"/>
    <property type="match status" value="1"/>
</dbReference>
<dbReference type="GO" id="GO:0008237">
    <property type="term" value="F:metallopeptidase activity"/>
    <property type="evidence" value="ECO:0007669"/>
    <property type="project" value="UniProtKB-KW"/>
</dbReference>
<comment type="caution">
    <text evidence="3">The sequence shown here is derived from an EMBL/GenBank/DDBJ whole genome shotgun (WGS) entry which is preliminary data.</text>
</comment>
<evidence type="ECO:0000256" key="1">
    <source>
        <dbReference type="SAM" id="Phobius"/>
    </source>
</evidence>
<accession>A0ABS5KDW6</accession>
<keyword evidence="3" id="KW-0482">Metalloprotease</keyword>
<gene>
    <name evidence="3" type="ORF">KEM09_14955</name>
</gene>
<feature type="transmembrane region" description="Helical" evidence="1">
    <location>
        <begin position="229"/>
        <end position="247"/>
    </location>
</feature>
<organism evidence="3 4">
    <name type="scientific">Carboxylicivirga mesophila</name>
    <dbReference type="NCBI Taxonomy" id="1166478"/>
    <lineage>
        <taxon>Bacteria</taxon>
        <taxon>Pseudomonadati</taxon>
        <taxon>Bacteroidota</taxon>
        <taxon>Bacteroidia</taxon>
        <taxon>Marinilabiliales</taxon>
        <taxon>Marinilabiliaceae</taxon>
        <taxon>Carboxylicivirga</taxon>
    </lineage>
</organism>
<keyword evidence="1" id="KW-1133">Transmembrane helix</keyword>
<feature type="transmembrane region" description="Helical" evidence="1">
    <location>
        <begin position="252"/>
        <end position="272"/>
    </location>
</feature>
<keyword evidence="4" id="KW-1185">Reference proteome</keyword>
<reference evidence="3 4" key="1">
    <citation type="journal article" date="2014" name="Int. J. Syst. Evol. Microbiol.">
        <title>Carboxylicivirga gen. nov. in the family Marinilabiliaceae with two novel species, Carboxylicivirga mesophila sp. nov. and Carboxylicivirga taeanensis sp. nov., and reclassification of Cytophaga fermentans as Saccharicrinis fermentans gen. nov., comb. nov.</title>
        <authorList>
            <person name="Yang S.H."/>
            <person name="Seo H.S."/>
            <person name="Woo J.H."/>
            <person name="Oh H.M."/>
            <person name="Jang H."/>
            <person name="Lee J.H."/>
            <person name="Kim S.J."/>
            <person name="Kwon K.K."/>
        </authorList>
    </citation>
    <scope>NUCLEOTIDE SEQUENCE [LARGE SCALE GENOMIC DNA]</scope>
    <source>
        <strain evidence="3 4">JCM 18290</strain>
    </source>
</reference>
<dbReference type="EMBL" id="JAGUCN010000018">
    <property type="protein sequence ID" value="MBS2212716.1"/>
    <property type="molecule type" value="Genomic_DNA"/>
</dbReference>
<feature type="transmembrane region" description="Helical" evidence="1">
    <location>
        <begin position="103"/>
        <end position="120"/>
    </location>
</feature>
<proteinExistence type="predicted"/>
<sequence>MSNELRIKLQNKSDKEIQQLSNELNYYFGDEKQLIIEEINRRNSLKISEAKKEKSVYTSKIELLIVLIVGFGFFAFSSTYKLIFGQTANDIQVSNYGTYFNTLYQIIVLTIIGTFLKFRGWKLLDFNLRFKFRMIFIAILLLLTTALFINIILVIIDVIGLDIINTENKPNFTIEANWLSLVMIIVINSIYEESLLIGYLFKRFEKMSPIIVIVFSMLIRLSFHTYQGWFSLISIPIISLVFGIYYIKYRKLWPLIIAHGLNNSLLFLSIFLRPS</sequence>
<keyword evidence="3" id="KW-0378">Hydrolase</keyword>
<keyword evidence="1" id="KW-0472">Membrane</keyword>
<feature type="transmembrane region" description="Helical" evidence="1">
    <location>
        <begin position="176"/>
        <end position="200"/>
    </location>
</feature>
<name>A0ABS5KDW6_9BACT</name>
<protein>
    <submittedName>
        <fullName evidence="3">CPBP family intramembrane metalloprotease</fullName>
    </submittedName>
</protein>
<evidence type="ECO:0000313" key="3">
    <source>
        <dbReference type="EMBL" id="MBS2212716.1"/>
    </source>
</evidence>
<dbReference type="InterPro" id="IPR003675">
    <property type="entry name" value="Rce1/LyrA-like_dom"/>
</dbReference>
<dbReference type="RefSeq" id="WP_212229510.1">
    <property type="nucleotide sequence ID" value="NZ_JAGUCN010000018.1"/>
</dbReference>
<feature type="transmembrane region" description="Helical" evidence="1">
    <location>
        <begin position="61"/>
        <end position="83"/>
    </location>
</feature>
<dbReference type="Proteomes" id="UP000721861">
    <property type="component" value="Unassembled WGS sequence"/>
</dbReference>
<feature type="transmembrane region" description="Helical" evidence="1">
    <location>
        <begin position="132"/>
        <end position="156"/>
    </location>
</feature>
<feature type="transmembrane region" description="Helical" evidence="1">
    <location>
        <begin position="207"/>
        <end position="223"/>
    </location>
</feature>
<evidence type="ECO:0000313" key="4">
    <source>
        <dbReference type="Proteomes" id="UP000721861"/>
    </source>
</evidence>
<keyword evidence="3" id="KW-0645">Protease</keyword>